<dbReference type="OrthoDB" id="61113at2759"/>
<dbReference type="CDD" id="cd04301">
    <property type="entry name" value="NAT_SF"/>
    <property type="match status" value="1"/>
</dbReference>
<dbReference type="PANTHER" id="PTHR42791:SF2">
    <property type="entry name" value="N-ACETYLTRANSFERASE DOMAIN-CONTAINING PROTEIN"/>
    <property type="match status" value="1"/>
</dbReference>
<dbReference type="OMA" id="WILLWPK"/>
<dbReference type="Gene3D" id="3.40.630.30">
    <property type="match status" value="1"/>
</dbReference>
<dbReference type="HOGENOM" id="CLU_060131_5_0_1"/>
<dbReference type="eggNOG" id="ENOG502SPBG">
    <property type="taxonomic scope" value="Eukaryota"/>
</dbReference>
<dbReference type="Proteomes" id="UP000030651">
    <property type="component" value="Unassembled WGS sequence"/>
</dbReference>
<dbReference type="GeneID" id="19270898"/>
<accession>W3XDB8</accession>
<dbReference type="InterPro" id="IPR052523">
    <property type="entry name" value="Trichothecene_AcTrans"/>
</dbReference>
<name>W3XDB8_PESFW</name>
<evidence type="ECO:0000313" key="3">
    <source>
        <dbReference type="Proteomes" id="UP000030651"/>
    </source>
</evidence>
<dbReference type="GO" id="GO:0016747">
    <property type="term" value="F:acyltransferase activity, transferring groups other than amino-acyl groups"/>
    <property type="evidence" value="ECO:0007669"/>
    <property type="project" value="InterPro"/>
</dbReference>
<organism evidence="2 3">
    <name type="scientific">Pestalotiopsis fici (strain W106-1 / CGMCC3.15140)</name>
    <dbReference type="NCBI Taxonomy" id="1229662"/>
    <lineage>
        <taxon>Eukaryota</taxon>
        <taxon>Fungi</taxon>
        <taxon>Dikarya</taxon>
        <taxon>Ascomycota</taxon>
        <taxon>Pezizomycotina</taxon>
        <taxon>Sordariomycetes</taxon>
        <taxon>Xylariomycetidae</taxon>
        <taxon>Amphisphaeriales</taxon>
        <taxon>Sporocadaceae</taxon>
        <taxon>Pestalotiopsis</taxon>
    </lineage>
</organism>
<dbReference type="AlphaFoldDB" id="W3XDB8"/>
<dbReference type="InParanoid" id="W3XDB8"/>
<evidence type="ECO:0000259" key="1">
    <source>
        <dbReference type="PROSITE" id="PS51186"/>
    </source>
</evidence>
<dbReference type="RefSeq" id="XP_007832657.1">
    <property type="nucleotide sequence ID" value="XM_007834466.1"/>
</dbReference>
<dbReference type="PANTHER" id="PTHR42791">
    <property type="entry name" value="GNAT FAMILY ACETYLTRANSFERASE"/>
    <property type="match status" value="1"/>
</dbReference>
<sequence length="227" mass="25758">MTNYQVQGCTVLDAAGLAQNNMSAFWTDPTWILVWEKDRTLESIIQACARRMPNNLLSDRAHKRHIKAIDAETGTVVGYARFLLPDGLAGGWLEAQTPDVSETDKKRFDELFASADWTFRRGTGNIDEPVHPIMQKYMSRKEYMELEYLAVQPAYRNRGIATLLMQAGIAESERMGIDIFMLAYKAGLGVYKRLGFETLETLILDDSAYGGQGEYGCYFMERTVKRQ</sequence>
<proteinExistence type="predicted"/>
<evidence type="ECO:0000313" key="2">
    <source>
        <dbReference type="EMBL" id="ETS84009.1"/>
    </source>
</evidence>
<feature type="domain" description="N-acetyltransferase" evidence="1">
    <location>
        <begin position="28"/>
        <end position="225"/>
    </location>
</feature>
<dbReference type="EMBL" id="KI912111">
    <property type="protein sequence ID" value="ETS84009.1"/>
    <property type="molecule type" value="Genomic_DNA"/>
</dbReference>
<keyword evidence="3" id="KW-1185">Reference proteome</keyword>
<dbReference type="SUPFAM" id="SSF55729">
    <property type="entry name" value="Acyl-CoA N-acyltransferases (Nat)"/>
    <property type="match status" value="1"/>
</dbReference>
<reference evidence="3" key="1">
    <citation type="journal article" date="2015" name="BMC Genomics">
        <title>Genomic and transcriptomic analysis of the endophytic fungus Pestalotiopsis fici reveals its lifestyle and high potential for synthesis of natural products.</title>
        <authorList>
            <person name="Wang X."/>
            <person name="Zhang X."/>
            <person name="Liu L."/>
            <person name="Xiang M."/>
            <person name="Wang W."/>
            <person name="Sun X."/>
            <person name="Che Y."/>
            <person name="Guo L."/>
            <person name="Liu G."/>
            <person name="Guo L."/>
            <person name="Wang C."/>
            <person name="Yin W.B."/>
            <person name="Stadler M."/>
            <person name="Zhang X."/>
            <person name="Liu X."/>
        </authorList>
    </citation>
    <scope>NUCLEOTIDE SEQUENCE [LARGE SCALE GENOMIC DNA]</scope>
    <source>
        <strain evidence="3">W106-1 / CGMCC3.15140</strain>
    </source>
</reference>
<gene>
    <name evidence="2" type="ORF">PFICI_05885</name>
</gene>
<dbReference type="Pfam" id="PF00583">
    <property type="entry name" value="Acetyltransf_1"/>
    <property type="match status" value="1"/>
</dbReference>
<protein>
    <recommendedName>
        <fullName evidence="1">N-acetyltransferase domain-containing protein</fullName>
    </recommendedName>
</protein>
<dbReference type="InterPro" id="IPR000182">
    <property type="entry name" value="GNAT_dom"/>
</dbReference>
<dbReference type="InterPro" id="IPR016181">
    <property type="entry name" value="Acyl_CoA_acyltransferase"/>
</dbReference>
<dbReference type="KEGG" id="pfy:PFICI_05885"/>
<dbReference type="PROSITE" id="PS51186">
    <property type="entry name" value="GNAT"/>
    <property type="match status" value="1"/>
</dbReference>